<name>A0ABV3P1G7_9ACTN</name>
<evidence type="ECO:0000259" key="2">
    <source>
        <dbReference type="Pfam" id="PF00535"/>
    </source>
</evidence>
<keyword evidence="3" id="KW-0808">Transferase</keyword>
<dbReference type="SUPFAM" id="SSF53448">
    <property type="entry name" value="Nucleotide-diphospho-sugar transferases"/>
    <property type="match status" value="1"/>
</dbReference>
<evidence type="ECO:0000256" key="1">
    <source>
        <dbReference type="SAM" id="Phobius"/>
    </source>
</evidence>
<keyword evidence="4" id="KW-1185">Reference proteome</keyword>
<dbReference type="PANTHER" id="PTHR43646:SF3">
    <property type="entry name" value="SLR1566 PROTEIN"/>
    <property type="match status" value="1"/>
</dbReference>
<evidence type="ECO:0000313" key="4">
    <source>
        <dbReference type="Proteomes" id="UP001555826"/>
    </source>
</evidence>
<dbReference type="Proteomes" id="UP001555826">
    <property type="component" value="Unassembled WGS sequence"/>
</dbReference>
<accession>A0ABV3P1G7</accession>
<keyword evidence="1" id="KW-0812">Transmembrane</keyword>
<gene>
    <name evidence="3" type="ORF">AB1207_01765</name>
</gene>
<keyword evidence="1" id="KW-1133">Transmembrane helix</keyword>
<dbReference type="PANTHER" id="PTHR43646">
    <property type="entry name" value="GLYCOSYLTRANSFERASE"/>
    <property type="match status" value="1"/>
</dbReference>
<dbReference type="Pfam" id="PF00535">
    <property type="entry name" value="Glycos_transf_2"/>
    <property type="match status" value="1"/>
</dbReference>
<dbReference type="EC" id="2.4.-.-" evidence="3"/>
<dbReference type="Gene3D" id="3.90.550.10">
    <property type="entry name" value="Spore Coat Polysaccharide Biosynthesis Protein SpsA, Chain A"/>
    <property type="match status" value="1"/>
</dbReference>
<dbReference type="InterPro" id="IPR029044">
    <property type="entry name" value="Nucleotide-diphossugar_trans"/>
</dbReference>
<proteinExistence type="predicted"/>
<sequence length="367" mass="38415">MRAWRALTWAGSASAVALTVHSLLNARGLRVPVLDPPPVPGRVSVLVPARDEEEDLPACLASLLDQVEVPDYEVVVVDDASSDRTAEVVEAFAAADPRVRLVRSGGPRPGWLGKTSACDEAAGHATGEVLVFVDADVVLAPHAVAAAVDLLRRTGLDVVCPYPRQLALTWSERLVQPLLQWSWLTTLPLRRAEVSPRPSLAAANGQFLVVDAATYRRAGGHAAVRGEVLDDLALLRAVKAVGGRGGVADGTALATCRMYGGWGDLRDGYTKSLWSAFGSAPAAAAVGAGLVVTYLVPPAAALAGSPVGAVGYLAGVVGRYAAAERTGGRSVPDAFWHPASVALLLGLLGDSWRRRRRGGLVWKGRSL</sequence>
<dbReference type="EMBL" id="JBFNQN010000001">
    <property type="protein sequence ID" value="MEW9263464.1"/>
    <property type="molecule type" value="Genomic_DNA"/>
</dbReference>
<organism evidence="3 4">
    <name type="scientific">Kineococcus endophyticus</name>
    <dbReference type="NCBI Taxonomy" id="1181883"/>
    <lineage>
        <taxon>Bacteria</taxon>
        <taxon>Bacillati</taxon>
        <taxon>Actinomycetota</taxon>
        <taxon>Actinomycetes</taxon>
        <taxon>Kineosporiales</taxon>
        <taxon>Kineosporiaceae</taxon>
        <taxon>Kineococcus</taxon>
    </lineage>
</organism>
<dbReference type="GO" id="GO:0016757">
    <property type="term" value="F:glycosyltransferase activity"/>
    <property type="evidence" value="ECO:0007669"/>
    <property type="project" value="UniProtKB-KW"/>
</dbReference>
<dbReference type="CDD" id="cd00761">
    <property type="entry name" value="Glyco_tranf_GTA_type"/>
    <property type="match status" value="1"/>
</dbReference>
<feature type="transmembrane region" description="Helical" evidence="1">
    <location>
        <begin position="303"/>
        <end position="322"/>
    </location>
</feature>
<dbReference type="RefSeq" id="WP_367636044.1">
    <property type="nucleotide sequence ID" value="NZ_JBFNQN010000001.1"/>
</dbReference>
<feature type="domain" description="Glycosyltransferase 2-like" evidence="2">
    <location>
        <begin position="44"/>
        <end position="161"/>
    </location>
</feature>
<comment type="caution">
    <text evidence="3">The sequence shown here is derived from an EMBL/GenBank/DDBJ whole genome shotgun (WGS) entry which is preliminary data.</text>
</comment>
<feature type="transmembrane region" description="Helical" evidence="1">
    <location>
        <begin position="273"/>
        <end position="296"/>
    </location>
</feature>
<protein>
    <submittedName>
        <fullName evidence="3">Glycosyltransferase family 2 protein</fullName>
        <ecNumber evidence="3">2.4.-.-</ecNumber>
    </submittedName>
</protein>
<reference evidence="3 4" key="1">
    <citation type="submission" date="2024-07" db="EMBL/GenBank/DDBJ databases">
        <authorList>
            <person name="Thanompreechachai J."/>
            <person name="Duangmal K."/>
        </authorList>
    </citation>
    <scope>NUCLEOTIDE SEQUENCE [LARGE SCALE GENOMIC DNA]</scope>
    <source>
        <strain evidence="3 4">KCTC 19886</strain>
    </source>
</reference>
<dbReference type="InterPro" id="IPR001173">
    <property type="entry name" value="Glyco_trans_2-like"/>
</dbReference>
<keyword evidence="1" id="KW-0472">Membrane</keyword>
<keyword evidence="3" id="KW-0328">Glycosyltransferase</keyword>
<evidence type="ECO:0000313" key="3">
    <source>
        <dbReference type="EMBL" id="MEW9263464.1"/>
    </source>
</evidence>